<comment type="caution">
    <text evidence="2">The sequence shown here is derived from an EMBL/GenBank/DDBJ whole genome shotgun (WGS) entry which is preliminary data.</text>
</comment>
<evidence type="ECO:0000313" key="2">
    <source>
        <dbReference type="EMBL" id="KRG27846.1"/>
    </source>
</evidence>
<sequence>MKRTFSRLIQNPFTCVLFFCAFFFLWDYGWEYFLNDNIPDFIDTILHSLFIGVFVGMLFYFWNIKPELKEINKK</sequence>
<feature type="transmembrane region" description="Helical" evidence="1">
    <location>
        <begin position="12"/>
        <end position="33"/>
    </location>
</feature>
<dbReference type="STRING" id="270918.APR42_08840"/>
<proteinExistence type="predicted"/>
<keyword evidence="1" id="KW-1133">Transmembrane helix</keyword>
<evidence type="ECO:0000256" key="1">
    <source>
        <dbReference type="SAM" id="Phobius"/>
    </source>
</evidence>
<dbReference type="EMBL" id="LKTP01000034">
    <property type="protein sequence ID" value="KRG27846.1"/>
    <property type="molecule type" value="Genomic_DNA"/>
</dbReference>
<organism evidence="2 3">
    <name type="scientific">Salegentibacter mishustinae</name>
    <dbReference type="NCBI Taxonomy" id="270918"/>
    <lineage>
        <taxon>Bacteria</taxon>
        <taxon>Pseudomonadati</taxon>
        <taxon>Bacteroidota</taxon>
        <taxon>Flavobacteriia</taxon>
        <taxon>Flavobacteriales</taxon>
        <taxon>Flavobacteriaceae</taxon>
        <taxon>Salegentibacter</taxon>
    </lineage>
</organism>
<gene>
    <name evidence="2" type="ORF">APR42_08840</name>
</gene>
<name>A0A0Q9Z4N0_9FLAO</name>
<dbReference type="Proteomes" id="UP000051643">
    <property type="component" value="Unassembled WGS sequence"/>
</dbReference>
<protein>
    <submittedName>
        <fullName evidence="2">Uncharacterized protein</fullName>
    </submittedName>
</protein>
<dbReference type="AlphaFoldDB" id="A0A0Q9Z4N0"/>
<keyword evidence="3" id="KW-1185">Reference proteome</keyword>
<accession>A0A0Q9Z4N0</accession>
<evidence type="ECO:0000313" key="3">
    <source>
        <dbReference type="Proteomes" id="UP000051643"/>
    </source>
</evidence>
<feature type="transmembrane region" description="Helical" evidence="1">
    <location>
        <begin position="45"/>
        <end position="64"/>
    </location>
</feature>
<reference evidence="2" key="1">
    <citation type="submission" date="2015-10" db="EMBL/GenBank/DDBJ databases">
        <title>Draft genome sequence of Salegentibacter mishustinae KCTC 12263.</title>
        <authorList>
            <person name="Lin W."/>
            <person name="Zheng Q."/>
        </authorList>
    </citation>
    <scope>NUCLEOTIDE SEQUENCE [LARGE SCALE GENOMIC DNA]</scope>
    <source>
        <strain evidence="2">KCTC 12263</strain>
    </source>
</reference>
<keyword evidence="1" id="KW-0812">Transmembrane</keyword>
<keyword evidence="1" id="KW-0472">Membrane</keyword>
<dbReference type="RefSeq" id="WP_057482518.1">
    <property type="nucleotide sequence ID" value="NZ_BMWR01000004.1"/>
</dbReference>